<sequence length="275" mass="30705">MIRGLALRRSGFLAALLIASVAAIWLHEAMRPVYPHLVYITGWGLLALMLVLTGYNARKKLTFLPLLSSRVWFQIHVYLGLFTGLAFLLHLQWRFPTGWFEITLAAMFAGVTLSGIAGWWLSRLLPKRLTTAGGEVPYDRIPVIRRDLRSQAEALVLSAIPTAKATTLADFYTARLAVFFAGPANFRAHAFGSRRPLAALLDAFTEVNRFLSPAEKETSAQLAQLVRQKDALDFHRAVQLLLKTWLFVHIPLTYGLLVFSFVHVVLVYAFAGGAR</sequence>
<feature type="transmembrane region" description="Helical" evidence="1">
    <location>
        <begin position="33"/>
        <end position="55"/>
    </location>
</feature>
<keyword evidence="1" id="KW-1133">Transmembrane helix</keyword>
<keyword evidence="1" id="KW-0812">Transmembrane</keyword>
<comment type="caution">
    <text evidence="2">The sequence shown here is derived from an EMBL/GenBank/DDBJ whole genome shotgun (WGS) entry which is preliminary data.</text>
</comment>
<evidence type="ECO:0000313" key="2">
    <source>
        <dbReference type="EMBL" id="TSJ77365.1"/>
    </source>
</evidence>
<gene>
    <name evidence="2" type="ORF">FPL22_14835</name>
</gene>
<evidence type="ECO:0000256" key="1">
    <source>
        <dbReference type="SAM" id="Phobius"/>
    </source>
</evidence>
<dbReference type="OrthoDB" id="8480418at2"/>
<proteinExistence type="predicted"/>
<keyword evidence="1" id="KW-0472">Membrane</keyword>
<dbReference type="Proteomes" id="UP000315648">
    <property type="component" value="Unassembled WGS sequence"/>
</dbReference>
<feature type="transmembrane region" description="Helical" evidence="1">
    <location>
        <begin position="75"/>
        <end position="93"/>
    </location>
</feature>
<organism evidence="2 3">
    <name type="scientific">Rariglobus hedericola</name>
    <dbReference type="NCBI Taxonomy" id="2597822"/>
    <lineage>
        <taxon>Bacteria</taxon>
        <taxon>Pseudomonadati</taxon>
        <taxon>Verrucomicrobiota</taxon>
        <taxon>Opitutia</taxon>
        <taxon>Opitutales</taxon>
        <taxon>Opitutaceae</taxon>
        <taxon>Rariglobus</taxon>
    </lineage>
</organism>
<keyword evidence="3" id="KW-1185">Reference proteome</keyword>
<evidence type="ECO:0000313" key="3">
    <source>
        <dbReference type="Proteomes" id="UP000315648"/>
    </source>
</evidence>
<dbReference type="EMBL" id="VMBG01000002">
    <property type="protein sequence ID" value="TSJ77365.1"/>
    <property type="molecule type" value="Genomic_DNA"/>
</dbReference>
<dbReference type="RefSeq" id="WP_144353768.1">
    <property type="nucleotide sequence ID" value="NZ_CBCRVV010000008.1"/>
</dbReference>
<feature type="transmembrane region" description="Helical" evidence="1">
    <location>
        <begin position="245"/>
        <end position="271"/>
    </location>
</feature>
<name>A0A556QL41_9BACT</name>
<feature type="transmembrane region" description="Helical" evidence="1">
    <location>
        <begin position="99"/>
        <end position="121"/>
    </location>
</feature>
<dbReference type="AlphaFoldDB" id="A0A556QL41"/>
<accession>A0A556QL41</accession>
<reference evidence="2 3" key="1">
    <citation type="submission" date="2019-07" db="EMBL/GenBank/DDBJ databases">
        <title>Description of 53C-WASEF.</title>
        <authorList>
            <person name="Pitt A."/>
            <person name="Hahn M.W."/>
        </authorList>
    </citation>
    <scope>NUCLEOTIDE SEQUENCE [LARGE SCALE GENOMIC DNA]</scope>
    <source>
        <strain evidence="2 3">53C-WASEF</strain>
    </source>
</reference>
<protein>
    <submittedName>
        <fullName evidence="2">Uncharacterized protein</fullName>
    </submittedName>
</protein>